<feature type="transmembrane region" description="Helical" evidence="5">
    <location>
        <begin position="40"/>
        <end position="59"/>
    </location>
</feature>
<keyword evidence="4 5" id="KW-0472">Membrane</keyword>
<evidence type="ECO:0000256" key="2">
    <source>
        <dbReference type="ARBA" id="ARBA00022692"/>
    </source>
</evidence>
<name>A0A317T362_9CHLB</name>
<evidence type="ECO:0000313" key="8">
    <source>
        <dbReference type="Proteomes" id="UP000246278"/>
    </source>
</evidence>
<dbReference type="InterPro" id="IPR007016">
    <property type="entry name" value="O-antigen_ligase-rel_domated"/>
</dbReference>
<evidence type="ECO:0000259" key="6">
    <source>
        <dbReference type="Pfam" id="PF04932"/>
    </source>
</evidence>
<dbReference type="InterPro" id="IPR051533">
    <property type="entry name" value="WaaL-like"/>
</dbReference>
<dbReference type="Pfam" id="PF04932">
    <property type="entry name" value="Wzy_C"/>
    <property type="match status" value="1"/>
</dbReference>
<dbReference type="RefSeq" id="WP_110024182.1">
    <property type="nucleotide sequence ID" value="NZ_PDNZ01000009.1"/>
</dbReference>
<dbReference type="EMBL" id="PDNZ01000009">
    <property type="protein sequence ID" value="PWW81199.1"/>
    <property type="molecule type" value="Genomic_DNA"/>
</dbReference>
<comment type="caution">
    <text evidence="7">The sequence shown here is derived from an EMBL/GenBank/DDBJ whole genome shotgun (WGS) entry which is preliminary data.</text>
</comment>
<feature type="transmembrane region" description="Helical" evidence="5">
    <location>
        <begin position="342"/>
        <end position="364"/>
    </location>
</feature>
<dbReference type="GO" id="GO:0016020">
    <property type="term" value="C:membrane"/>
    <property type="evidence" value="ECO:0007669"/>
    <property type="project" value="UniProtKB-SubCell"/>
</dbReference>
<evidence type="ECO:0000256" key="3">
    <source>
        <dbReference type="ARBA" id="ARBA00022989"/>
    </source>
</evidence>
<feature type="transmembrane region" description="Helical" evidence="5">
    <location>
        <begin position="178"/>
        <end position="206"/>
    </location>
</feature>
<organism evidence="7 8">
    <name type="scientific">Prosthecochloris marina</name>
    <dbReference type="NCBI Taxonomy" id="2017681"/>
    <lineage>
        <taxon>Bacteria</taxon>
        <taxon>Pseudomonadati</taxon>
        <taxon>Chlorobiota</taxon>
        <taxon>Chlorobiia</taxon>
        <taxon>Chlorobiales</taxon>
        <taxon>Chlorobiaceae</taxon>
        <taxon>Prosthecochloris</taxon>
    </lineage>
</organism>
<feature type="transmembrane region" description="Helical" evidence="5">
    <location>
        <begin position="97"/>
        <end position="114"/>
    </location>
</feature>
<dbReference type="AlphaFoldDB" id="A0A317T362"/>
<dbReference type="PANTHER" id="PTHR37422">
    <property type="entry name" value="TEICHURONIC ACID BIOSYNTHESIS PROTEIN TUAE"/>
    <property type="match status" value="1"/>
</dbReference>
<feature type="transmembrane region" description="Helical" evidence="5">
    <location>
        <begin position="120"/>
        <end position="142"/>
    </location>
</feature>
<sequence length="387" mass="44985">MNLMVKNNNNDDNIIDVIIITIIFVVITGRWLLARFEVGTYVSSFLIFLSIGLLFKNKIKITKEFAFYLALLVILLLINVINVTLNYSYPIHAIKASFRYLAYFVLFIACYNANIRGDLFYRLFTILLYIQIPFVLYEAYVIGESRPHGLLGNGNHLSYLIVVYCIISLVYYKNYFNTALFVLLLLFLKGIGSNITLAMVFGYYVLMINKGNKRIVAIIIYLALMMVGLYVLGERLNQWPTYYELYDRYYGDQYGGSDSLTWRLIVWKISLQHFFQTNGVLFGLGIDFTSAMSPYSTSVIHNDPHNEYVRFLIEHGVLGFLYFILLIKYFKKGIQKIEEDKLRYTIGLIIVAILISAIFGNVLVQANMIYMVICWFSCKYREYKNNM</sequence>
<evidence type="ECO:0000256" key="4">
    <source>
        <dbReference type="ARBA" id="ARBA00023136"/>
    </source>
</evidence>
<keyword evidence="8" id="KW-1185">Reference proteome</keyword>
<proteinExistence type="predicted"/>
<evidence type="ECO:0000313" key="7">
    <source>
        <dbReference type="EMBL" id="PWW81199.1"/>
    </source>
</evidence>
<evidence type="ECO:0000256" key="1">
    <source>
        <dbReference type="ARBA" id="ARBA00004141"/>
    </source>
</evidence>
<comment type="subcellular location">
    <subcellularLocation>
        <location evidence="1">Membrane</location>
        <topology evidence="1">Multi-pass membrane protein</topology>
    </subcellularLocation>
</comment>
<evidence type="ECO:0000256" key="5">
    <source>
        <dbReference type="SAM" id="Phobius"/>
    </source>
</evidence>
<feature type="transmembrane region" description="Helical" evidence="5">
    <location>
        <begin position="215"/>
        <end position="233"/>
    </location>
</feature>
<feature type="transmembrane region" description="Helical" evidence="5">
    <location>
        <begin position="14"/>
        <end position="33"/>
    </location>
</feature>
<keyword evidence="3 5" id="KW-1133">Transmembrane helix</keyword>
<dbReference type="OrthoDB" id="1442805at2"/>
<feature type="transmembrane region" description="Helical" evidence="5">
    <location>
        <begin position="154"/>
        <end position="172"/>
    </location>
</feature>
<feature type="transmembrane region" description="Helical" evidence="5">
    <location>
        <begin position="65"/>
        <end position="85"/>
    </location>
</feature>
<dbReference type="Proteomes" id="UP000246278">
    <property type="component" value="Unassembled WGS sequence"/>
</dbReference>
<keyword evidence="2 5" id="KW-0812">Transmembrane</keyword>
<dbReference type="PANTHER" id="PTHR37422:SF17">
    <property type="entry name" value="O-ANTIGEN LIGASE"/>
    <property type="match status" value="1"/>
</dbReference>
<feature type="transmembrane region" description="Helical" evidence="5">
    <location>
        <begin position="308"/>
        <end position="330"/>
    </location>
</feature>
<protein>
    <recommendedName>
        <fullName evidence="6">O-antigen ligase-related domain-containing protein</fullName>
    </recommendedName>
</protein>
<reference evidence="8" key="1">
    <citation type="submission" date="2017-10" db="EMBL/GenBank/DDBJ databases">
        <authorList>
            <person name="Gaisin V.A."/>
            <person name="Rysina M.S."/>
            <person name="Grouzdev D.S."/>
        </authorList>
    </citation>
    <scope>NUCLEOTIDE SEQUENCE [LARGE SCALE GENOMIC DNA]</scope>
    <source>
        <strain evidence="8">V1</strain>
    </source>
</reference>
<gene>
    <name evidence="7" type="ORF">CR164_11710</name>
</gene>
<accession>A0A317T362</accession>
<feature type="domain" description="O-antigen ligase-related" evidence="6">
    <location>
        <begin position="180"/>
        <end position="324"/>
    </location>
</feature>